<feature type="binding site" evidence="14">
    <location>
        <begin position="49"/>
        <end position="53"/>
    </location>
    <ligand>
        <name>GTP</name>
        <dbReference type="ChEBI" id="CHEBI:37565"/>
        <label>1</label>
    </ligand>
</feature>
<keyword evidence="6 16" id="KW-0812">Transmembrane</keyword>
<keyword evidence="10" id="KW-0406">Ion transport</keyword>
<keyword evidence="11 14" id="KW-0342">GTP-binding</keyword>
<dbReference type="RefSeq" id="WP_021167835.1">
    <property type="nucleotide sequence ID" value="NZ_CTRP01000012.1"/>
</dbReference>
<dbReference type="GO" id="GO:0005525">
    <property type="term" value="F:GTP binding"/>
    <property type="evidence" value="ECO:0007669"/>
    <property type="project" value="UniProtKB-KW"/>
</dbReference>
<dbReference type="GO" id="GO:0015093">
    <property type="term" value="F:ferrous iron transmembrane transporter activity"/>
    <property type="evidence" value="ECO:0007669"/>
    <property type="project" value="UniProtKB-UniRule"/>
</dbReference>
<protein>
    <recommendedName>
        <fullName evidence="13 16">Ferrous iron transport protein B</fullName>
    </recommendedName>
</protein>
<dbReference type="PROSITE" id="PS51711">
    <property type="entry name" value="G_FEOB"/>
    <property type="match status" value="1"/>
</dbReference>
<evidence type="ECO:0000256" key="13">
    <source>
        <dbReference type="NCBIfam" id="TIGR00437"/>
    </source>
</evidence>
<evidence type="ECO:0000256" key="3">
    <source>
        <dbReference type="ARBA" id="ARBA00022448"/>
    </source>
</evidence>
<keyword evidence="8 16" id="KW-1133">Transmembrane helix</keyword>
<evidence type="ECO:0000256" key="16">
    <source>
        <dbReference type="RuleBase" id="RU362098"/>
    </source>
</evidence>
<dbReference type="Gene3D" id="3.40.50.300">
    <property type="entry name" value="P-loop containing nucleotide triphosphate hydrolases"/>
    <property type="match status" value="1"/>
</dbReference>
<comment type="similarity">
    <text evidence="16">Belongs to the TRAFAC class TrmE-Era-EngA-EngB-Septin-like GTPase superfamily. FeoB GTPase (TC 9.A.8) family.</text>
</comment>
<feature type="transmembrane region" description="Helical" evidence="16">
    <location>
        <begin position="593"/>
        <end position="614"/>
    </location>
</feature>
<dbReference type="NCBIfam" id="TIGR00437">
    <property type="entry name" value="feoB"/>
    <property type="match status" value="1"/>
</dbReference>
<dbReference type="SUPFAM" id="SSF52540">
    <property type="entry name" value="P-loop containing nucleoside triphosphate hydrolases"/>
    <property type="match status" value="1"/>
</dbReference>
<dbReference type="Pfam" id="PF07664">
    <property type="entry name" value="FeoB_C"/>
    <property type="match status" value="1"/>
</dbReference>
<dbReference type="Proteomes" id="UP000049855">
    <property type="component" value="Unassembled WGS sequence"/>
</dbReference>
<feature type="binding site" evidence="14">
    <location>
        <begin position="124"/>
        <end position="127"/>
    </location>
    <ligand>
        <name>GTP</name>
        <dbReference type="ChEBI" id="CHEBI:37565"/>
        <label>1</label>
    </ligand>
</feature>
<evidence type="ECO:0000256" key="10">
    <source>
        <dbReference type="ARBA" id="ARBA00023065"/>
    </source>
</evidence>
<reference evidence="19" key="1">
    <citation type="submission" date="2015-03" db="EMBL/GenBank/DDBJ databases">
        <authorList>
            <person name="Nijsse Bart"/>
        </authorList>
    </citation>
    <scope>NUCLEOTIDE SEQUENCE [LARGE SCALE GENOMIC DNA]</scope>
</reference>
<evidence type="ECO:0000313" key="18">
    <source>
        <dbReference type="EMBL" id="CQR73022.1"/>
    </source>
</evidence>
<evidence type="ECO:0000259" key="17">
    <source>
        <dbReference type="PROSITE" id="PS51711"/>
    </source>
</evidence>
<keyword evidence="5 16" id="KW-0410">Iron transport</keyword>
<keyword evidence="7 14" id="KW-0547">Nucleotide-binding</keyword>
<feature type="transmembrane region" description="Helical" evidence="16">
    <location>
        <begin position="261"/>
        <end position="283"/>
    </location>
</feature>
<keyword evidence="9 16" id="KW-0408">Iron</keyword>
<evidence type="ECO:0000256" key="7">
    <source>
        <dbReference type="ARBA" id="ARBA00022741"/>
    </source>
</evidence>
<dbReference type="EMBL" id="CTRP01000012">
    <property type="protein sequence ID" value="CQR73022.1"/>
    <property type="molecule type" value="Genomic_DNA"/>
</dbReference>
<dbReference type="PRINTS" id="PR00326">
    <property type="entry name" value="GTP1OBG"/>
</dbReference>
<evidence type="ECO:0000256" key="11">
    <source>
        <dbReference type="ARBA" id="ARBA00023134"/>
    </source>
</evidence>
<dbReference type="GO" id="GO:0005886">
    <property type="term" value="C:plasma membrane"/>
    <property type="evidence" value="ECO:0007669"/>
    <property type="project" value="UniProtKB-SubCell"/>
</dbReference>
<organism evidence="18 19">
    <name type="scientific">Sporomusa ovata</name>
    <dbReference type="NCBI Taxonomy" id="2378"/>
    <lineage>
        <taxon>Bacteria</taxon>
        <taxon>Bacillati</taxon>
        <taxon>Bacillota</taxon>
        <taxon>Negativicutes</taxon>
        <taxon>Selenomonadales</taxon>
        <taxon>Sporomusaceae</taxon>
        <taxon>Sporomusa</taxon>
    </lineage>
</organism>
<evidence type="ECO:0000256" key="1">
    <source>
        <dbReference type="ARBA" id="ARBA00003926"/>
    </source>
</evidence>
<dbReference type="InterPro" id="IPR030389">
    <property type="entry name" value="G_FEOB_dom"/>
</dbReference>
<comment type="subcellular location">
    <subcellularLocation>
        <location evidence="2 16">Cell membrane</location>
        <topology evidence="2 16">Multi-pass membrane protein</topology>
    </subcellularLocation>
</comment>
<dbReference type="CDD" id="cd01879">
    <property type="entry name" value="FeoB"/>
    <property type="match status" value="1"/>
</dbReference>
<keyword evidence="12 16" id="KW-0472">Membrane</keyword>
<feature type="binding site" evidence="14">
    <location>
        <begin position="66"/>
        <end position="69"/>
    </location>
    <ligand>
        <name>GTP</name>
        <dbReference type="ChEBI" id="CHEBI:37565"/>
        <label>1</label>
    </ligand>
</feature>
<feature type="domain" description="FeoB-type G" evidence="17">
    <location>
        <begin position="17"/>
        <end position="173"/>
    </location>
</feature>
<dbReference type="GO" id="GO:0046872">
    <property type="term" value="F:metal ion binding"/>
    <property type="evidence" value="ECO:0007669"/>
    <property type="project" value="UniProtKB-KW"/>
</dbReference>
<proteinExistence type="inferred from homology"/>
<keyword evidence="4" id="KW-1003">Cell membrane</keyword>
<evidence type="ECO:0000256" key="9">
    <source>
        <dbReference type="ARBA" id="ARBA00023004"/>
    </source>
</evidence>
<evidence type="ECO:0000256" key="6">
    <source>
        <dbReference type="ARBA" id="ARBA00022692"/>
    </source>
</evidence>
<dbReference type="PANTHER" id="PTHR43185:SF1">
    <property type="entry name" value="FE(2+) TRANSPORTER FEOB"/>
    <property type="match status" value="1"/>
</dbReference>
<dbReference type="AlphaFoldDB" id="A0A0U1L036"/>
<feature type="binding site" evidence="15">
    <location>
        <position position="35"/>
    </location>
    <ligand>
        <name>Mg(2+)</name>
        <dbReference type="ChEBI" id="CHEBI:18420"/>
        <label>2</label>
    </ligand>
</feature>
<evidence type="ECO:0000256" key="14">
    <source>
        <dbReference type="PIRSR" id="PIRSR603373-1"/>
    </source>
</evidence>
<dbReference type="Pfam" id="PF07670">
    <property type="entry name" value="Gate"/>
    <property type="match status" value="2"/>
</dbReference>
<feature type="transmembrane region" description="Helical" evidence="16">
    <location>
        <begin position="434"/>
        <end position="453"/>
    </location>
</feature>
<feature type="transmembrane region" description="Helical" evidence="16">
    <location>
        <begin position="564"/>
        <end position="584"/>
    </location>
</feature>
<feature type="binding site" evidence="15">
    <location>
        <position position="39"/>
    </location>
    <ligand>
        <name>Mg(2+)</name>
        <dbReference type="ChEBI" id="CHEBI:18420"/>
        <label>2</label>
    </ligand>
</feature>
<sequence>MDHCHNNLTHIDIPEGAKKIVLVGNPNVGKSVFFNALTGMYVDVSNFPGTTVDISHGRYGKDVVIDTPGVYGISSFNDEETVARDVILSADLILNVVDAVHLERDLFLTLQVIDTGIPTIIAINLMDEAEEQGLKIDLDLLEDLLGVPVIATIAVKGKGVSEVKNRIFEARTGIIPTKLKNRLEGMMNRIGSWGEALLVLEGDPHVAERHGVPPGELREEIYHDRRHRVNDIVKHVVTETQEGATFGTILGRYMLRPWTGIPIFALVLYAMYYLIGVLVAQDIVGFTEETVMQGLYEPVVRDFVGRFISEQSIIGTILIGEFGILTMTVTYVLGLLLPLVVGFYFALSIMEDSGYLPRLATLVDRVMTSIGLNGRAIIPLILGFGCVTMATITTRILGTKRERTIATAVLGLAIPCSAQLGVIAGMLAGIGAKFIAIYILVILLVLGITGKILHKVLPGESSDLLIDLPPIRLPRGENVLKKTVTKSYAFLLEATPLFMLGALIISGLQLSGLLDSIQVALAPVTEGLLKLPKETATAFIMGLIRRDFGAAGLNDMVLTPAQTLVSLVTITLFVPCVATVIMIFKERGNKEGALIWLSSWVFAFLIGAIVAAFVI</sequence>
<dbReference type="InterPro" id="IPR050860">
    <property type="entry name" value="FeoB_GTPase"/>
</dbReference>
<dbReference type="InterPro" id="IPR011642">
    <property type="entry name" value="Gate_dom"/>
</dbReference>
<dbReference type="InterPro" id="IPR003373">
    <property type="entry name" value="Fe2_transport_prot-B"/>
</dbReference>
<dbReference type="InterPro" id="IPR006073">
    <property type="entry name" value="GTP-bd"/>
</dbReference>
<feature type="binding site" evidence="15">
    <location>
        <position position="38"/>
    </location>
    <ligand>
        <name>Mg(2+)</name>
        <dbReference type="ChEBI" id="CHEBI:18420"/>
        <label>2</label>
    </ligand>
</feature>
<feature type="binding site" evidence="15">
    <location>
        <position position="36"/>
    </location>
    <ligand>
        <name>Mg(2+)</name>
        <dbReference type="ChEBI" id="CHEBI:18420"/>
        <label>2</label>
    </ligand>
</feature>
<gene>
    <name evidence="18" type="ORF">SpAn4DRAFT_2254</name>
</gene>
<evidence type="ECO:0000256" key="12">
    <source>
        <dbReference type="ARBA" id="ARBA00023136"/>
    </source>
</evidence>
<dbReference type="InterPro" id="IPR011640">
    <property type="entry name" value="Fe2_transport_prot_B_C"/>
</dbReference>
<keyword evidence="19" id="KW-1185">Reference proteome</keyword>
<keyword evidence="15" id="KW-0479">Metal-binding</keyword>
<feature type="transmembrane region" description="Helical" evidence="16">
    <location>
        <begin position="370"/>
        <end position="392"/>
    </location>
</feature>
<keyword evidence="15" id="KW-0460">Magnesium</keyword>
<dbReference type="Pfam" id="PF02421">
    <property type="entry name" value="FeoB_N"/>
    <property type="match status" value="1"/>
</dbReference>
<dbReference type="InterPro" id="IPR027417">
    <property type="entry name" value="P-loop_NTPase"/>
</dbReference>
<evidence type="ECO:0000256" key="15">
    <source>
        <dbReference type="PIRSR" id="PIRSR603373-2"/>
    </source>
</evidence>
<evidence type="ECO:0000313" key="19">
    <source>
        <dbReference type="Proteomes" id="UP000049855"/>
    </source>
</evidence>
<feature type="transmembrane region" description="Helical" evidence="16">
    <location>
        <begin position="404"/>
        <end position="428"/>
    </location>
</feature>
<name>A0A0U1L036_9FIRM</name>
<evidence type="ECO:0000256" key="4">
    <source>
        <dbReference type="ARBA" id="ARBA00022475"/>
    </source>
</evidence>
<dbReference type="PANTHER" id="PTHR43185">
    <property type="entry name" value="FERROUS IRON TRANSPORT PROTEIN B"/>
    <property type="match status" value="1"/>
</dbReference>
<accession>A0A0U1L036</accession>
<comment type="function">
    <text evidence="1 16">Probable transporter of a GTP-driven Fe(2+) uptake system.</text>
</comment>
<feature type="binding site" evidence="14">
    <location>
        <begin position="24"/>
        <end position="31"/>
    </location>
    <ligand>
        <name>GTP</name>
        <dbReference type="ChEBI" id="CHEBI:37565"/>
        <label>1</label>
    </ligand>
</feature>
<feature type="transmembrane region" description="Helical" evidence="16">
    <location>
        <begin position="488"/>
        <end position="508"/>
    </location>
</feature>
<feature type="transmembrane region" description="Helical" evidence="16">
    <location>
        <begin position="331"/>
        <end position="350"/>
    </location>
</feature>
<evidence type="ECO:0000256" key="2">
    <source>
        <dbReference type="ARBA" id="ARBA00004651"/>
    </source>
</evidence>
<evidence type="ECO:0000256" key="8">
    <source>
        <dbReference type="ARBA" id="ARBA00022989"/>
    </source>
</evidence>
<evidence type="ECO:0000256" key="5">
    <source>
        <dbReference type="ARBA" id="ARBA00022496"/>
    </source>
</evidence>
<keyword evidence="3 16" id="KW-0813">Transport</keyword>